<organism evidence="1 2">
    <name type="scientific">Galerina marginata (strain CBS 339.88)</name>
    <dbReference type="NCBI Taxonomy" id="685588"/>
    <lineage>
        <taxon>Eukaryota</taxon>
        <taxon>Fungi</taxon>
        <taxon>Dikarya</taxon>
        <taxon>Basidiomycota</taxon>
        <taxon>Agaricomycotina</taxon>
        <taxon>Agaricomycetes</taxon>
        <taxon>Agaricomycetidae</taxon>
        <taxon>Agaricales</taxon>
        <taxon>Agaricineae</taxon>
        <taxon>Strophariaceae</taxon>
        <taxon>Galerina</taxon>
    </lineage>
</organism>
<protein>
    <recommendedName>
        <fullName evidence="3">Protein kinase domain-containing protein</fullName>
    </recommendedName>
</protein>
<dbReference type="Proteomes" id="UP000027222">
    <property type="component" value="Unassembled WGS sequence"/>
</dbReference>
<dbReference type="AlphaFoldDB" id="A0A067U2H4"/>
<evidence type="ECO:0008006" key="3">
    <source>
        <dbReference type="Google" id="ProtNLM"/>
    </source>
</evidence>
<accession>A0A067U2H4</accession>
<dbReference type="OrthoDB" id="3182995at2759"/>
<dbReference type="InterPro" id="IPR011009">
    <property type="entry name" value="Kinase-like_dom_sf"/>
</dbReference>
<evidence type="ECO:0000313" key="1">
    <source>
        <dbReference type="EMBL" id="KDR85598.1"/>
    </source>
</evidence>
<sequence>MATLNLQWANNSYVLRSRLAPSQMPQTAEVGESITNCVYNAKMGDFGQTPTKKAVLKLAKGLDAVKLLEHEYSLYTCELFSLQGIAIPMCYGLYKGEIDGVTSGCLILEKCVPMVDLKLDDRQFMINLCKIHAAGVAHNGLHKQNHIVQQGLCPRIIDFSMAEVHRCPGCSPADRFGRVNKEVTPCPELATLERIYGMKSGDPAGS</sequence>
<keyword evidence="2" id="KW-1185">Reference proteome</keyword>
<dbReference type="HOGENOM" id="CLU_108122_0_0_1"/>
<proteinExistence type="predicted"/>
<reference evidence="2" key="1">
    <citation type="journal article" date="2014" name="Proc. Natl. Acad. Sci. U.S.A.">
        <title>Extensive sampling of basidiomycete genomes demonstrates inadequacy of the white-rot/brown-rot paradigm for wood decay fungi.</title>
        <authorList>
            <person name="Riley R."/>
            <person name="Salamov A.A."/>
            <person name="Brown D.W."/>
            <person name="Nagy L.G."/>
            <person name="Floudas D."/>
            <person name="Held B.W."/>
            <person name="Levasseur A."/>
            <person name="Lombard V."/>
            <person name="Morin E."/>
            <person name="Otillar R."/>
            <person name="Lindquist E.A."/>
            <person name="Sun H."/>
            <person name="LaButti K.M."/>
            <person name="Schmutz J."/>
            <person name="Jabbour D."/>
            <person name="Luo H."/>
            <person name="Baker S.E."/>
            <person name="Pisabarro A.G."/>
            <person name="Walton J.D."/>
            <person name="Blanchette R.A."/>
            <person name="Henrissat B."/>
            <person name="Martin F."/>
            <person name="Cullen D."/>
            <person name="Hibbett D.S."/>
            <person name="Grigoriev I.V."/>
        </authorList>
    </citation>
    <scope>NUCLEOTIDE SEQUENCE [LARGE SCALE GENOMIC DNA]</scope>
    <source>
        <strain evidence="2">CBS 339.88</strain>
    </source>
</reference>
<dbReference type="EMBL" id="KL142367">
    <property type="protein sequence ID" value="KDR85598.1"/>
    <property type="molecule type" value="Genomic_DNA"/>
</dbReference>
<evidence type="ECO:0000313" key="2">
    <source>
        <dbReference type="Proteomes" id="UP000027222"/>
    </source>
</evidence>
<name>A0A067U2H4_GALM3</name>
<dbReference type="STRING" id="685588.A0A067U2H4"/>
<dbReference type="SUPFAM" id="SSF56112">
    <property type="entry name" value="Protein kinase-like (PK-like)"/>
    <property type="match status" value="1"/>
</dbReference>
<gene>
    <name evidence="1" type="ORF">GALMADRAFT_54207</name>
</gene>